<evidence type="ECO:0000259" key="2">
    <source>
        <dbReference type="PROSITE" id="PS50821"/>
    </source>
</evidence>
<name>A0A6S7KGL9_PARCT</name>
<feature type="compositionally biased region" description="Low complexity" evidence="1">
    <location>
        <begin position="25"/>
        <end position="71"/>
    </location>
</feature>
<dbReference type="Pfam" id="PF16488">
    <property type="entry name" value="ArgoL2"/>
    <property type="match status" value="1"/>
</dbReference>
<feature type="compositionally biased region" description="Low complexity" evidence="1">
    <location>
        <begin position="317"/>
        <end position="343"/>
    </location>
</feature>
<feature type="compositionally biased region" description="Polar residues" evidence="1">
    <location>
        <begin position="304"/>
        <end position="313"/>
    </location>
</feature>
<dbReference type="InterPro" id="IPR032472">
    <property type="entry name" value="ArgoL2"/>
</dbReference>
<dbReference type="OrthoDB" id="10252740at2759"/>
<feature type="compositionally biased region" description="Low complexity" evidence="1">
    <location>
        <begin position="399"/>
        <end position="425"/>
    </location>
</feature>
<feature type="compositionally biased region" description="Polar residues" evidence="1">
    <location>
        <begin position="262"/>
        <end position="280"/>
    </location>
</feature>
<gene>
    <name evidence="4" type="ORF">PACLA_8A072581</name>
</gene>
<feature type="compositionally biased region" description="Polar residues" evidence="1">
    <location>
        <begin position="426"/>
        <end position="451"/>
    </location>
</feature>
<dbReference type="SMART" id="SM00950">
    <property type="entry name" value="Piwi"/>
    <property type="match status" value="1"/>
</dbReference>
<feature type="domain" description="Piwi" evidence="3">
    <location>
        <begin position="1191"/>
        <end position="1412"/>
    </location>
</feature>
<keyword evidence="5" id="KW-1185">Reference proteome</keyword>
<evidence type="ECO:0000313" key="5">
    <source>
        <dbReference type="Proteomes" id="UP001152795"/>
    </source>
</evidence>
<dbReference type="Gene3D" id="3.30.420.10">
    <property type="entry name" value="Ribonuclease H-like superfamily/Ribonuclease H"/>
    <property type="match status" value="1"/>
</dbReference>
<feature type="compositionally biased region" description="Basic residues" evidence="1">
    <location>
        <begin position="9"/>
        <end position="21"/>
    </location>
</feature>
<evidence type="ECO:0000259" key="3">
    <source>
        <dbReference type="PROSITE" id="PS50822"/>
    </source>
</evidence>
<feature type="compositionally biased region" description="Low complexity" evidence="1">
    <location>
        <begin position="235"/>
        <end position="261"/>
    </location>
</feature>
<proteinExistence type="predicted"/>
<feature type="compositionally biased region" description="Low complexity" evidence="1">
    <location>
        <begin position="586"/>
        <end position="600"/>
    </location>
</feature>
<accession>A0A6S7KGL9</accession>
<dbReference type="Gene3D" id="3.40.50.2300">
    <property type="match status" value="1"/>
</dbReference>
<feature type="compositionally biased region" description="Basic residues" evidence="1">
    <location>
        <begin position="286"/>
        <end position="299"/>
    </location>
</feature>
<dbReference type="GO" id="GO:0003723">
    <property type="term" value="F:RNA binding"/>
    <property type="evidence" value="ECO:0007669"/>
    <property type="project" value="InterPro"/>
</dbReference>
<feature type="compositionally biased region" description="Polar residues" evidence="1">
    <location>
        <begin position="344"/>
        <end position="362"/>
    </location>
</feature>
<dbReference type="PROSITE" id="PS50821">
    <property type="entry name" value="PAZ"/>
    <property type="match status" value="1"/>
</dbReference>
<dbReference type="SMART" id="SM00949">
    <property type="entry name" value="PAZ"/>
    <property type="match status" value="1"/>
</dbReference>
<dbReference type="PROSITE" id="PS50822">
    <property type="entry name" value="PIWI"/>
    <property type="match status" value="1"/>
</dbReference>
<feature type="compositionally biased region" description="Low complexity" evidence="1">
    <location>
        <begin position="627"/>
        <end position="648"/>
    </location>
</feature>
<protein>
    <submittedName>
        <fullName evidence="4">Argonaute-2-like isoform X4</fullName>
    </submittedName>
</protein>
<organism evidence="4 5">
    <name type="scientific">Paramuricea clavata</name>
    <name type="common">Red gorgonian</name>
    <name type="synonym">Violescent sea-whip</name>
    <dbReference type="NCBI Taxonomy" id="317549"/>
    <lineage>
        <taxon>Eukaryota</taxon>
        <taxon>Metazoa</taxon>
        <taxon>Cnidaria</taxon>
        <taxon>Anthozoa</taxon>
        <taxon>Octocorallia</taxon>
        <taxon>Malacalcyonacea</taxon>
        <taxon>Plexauridae</taxon>
        <taxon>Paramuricea</taxon>
    </lineage>
</organism>
<feature type="compositionally biased region" description="Basic residues" evidence="1">
    <location>
        <begin position="204"/>
        <end position="217"/>
    </location>
</feature>
<feature type="compositionally biased region" description="Basic and acidic residues" evidence="1">
    <location>
        <begin position="677"/>
        <end position="689"/>
    </location>
</feature>
<feature type="compositionally biased region" description="Basic residues" evidence="1">
    <location>
        <begin position="368"/>
        <end position="381"/>
    </location>
</feature>
<dbReference type="SUPFAM" id="SSF53098">
    <property type="entry name" value="Ribonuclease H-like"/>
    <property type="match status" value="1"/>
</dbReference>
<sequence length="1412" mass="159056">MSDQGQGGKKGKGRGRKRGKGRGGQQQRQSESVPGGLQQQTGEQQGATALPEQRQPQQGRQQSQKQPQRKQQPSDEQQGVTALPEQRQPPREKQQQPQQGRQQSQKQPQRKQQPSDEQQGATALPEQRQPPKGTQQQPQQGRQQSLKQPQIKQQPRTQQQPQQGRQQSLKQPQIKQQPSNEQQGVTALPEQGQSPKETQQQSKQGRKQSQKQPQRKQHPSDEQQGVTTLPEQRQPPKGTQQQPQQGRQQSLKQPQIKQQPSNEQQGVTALPEQGQSPKETQQQSKQGRKQSQKQPQRKQHPSDEQQGVTTLPEQRQPPKGTQQQPQQGRQQSLKQPQIKQQPSNEQQGVTALPEQGQSPKETQQQSKQGRKQSQKQPQRKQHPSDEQQGVTTLPEQRQPPKGTQQQPQQGRQQSLKQPQIKQQPSNEQQGVTALPEQGQSPKETQQQSKQGVTALPEQRQPPKEKQQQPQQGRQQSLKQPQIKQQPSNEQQGVTALPEQGQPPKETQQQSKQGRKQSQKQPQRKQHPSDEQQGATALPEQRQPPKGTQQQPQQGRQQSQKQPQRKQHPSDEQQGATALPEQRQPPKETQQQSQKQPQRKQQPGDRTDGAGPSKPPGQPSPASQGDSRPQGPAQPRAQPSTQPSAGAAKPAPPQQPQSPRGAEKPDSSGQRGSTPQSDRARPKPPRRPDGGGRSGRSIQIRANFLPVKIPTSDIHHYKTGIQEKGNKSGEGYTKAEAQKIIQEVVKIYEKENPSGPKVVYDKNGENMYCPTMIPGIGIKESESRKYDLQYTTDNGSKKEFIVNVRYVARISLSHLNEVLEGQHTEIPFDTTQAIQIVVKLRQKMRTIQVRNSFFDYPTGCEKDLGGGVQVWNGTFVSIRPTQWKMMLNVDTCATSFYKGQSVLDFMCEFLDLQNLPRRLDEKQRKKFAKEIKAIKVETTHMNRKQKASGLSFKSAKDETFDCEGRKVSVLNYFRDKYKITLQHPDLPCIKIGQKGSLIPIELCRVVDGQKKRGKLTGAQKKQMIRHTTIPAPDRMQKITELIRKLRYESDPYCQDFCISIDNEMVTIQGRVLDPPLLMYGPGNRLGKEMPHDGTWKNTKQMLDPKELKEWAVVAYINDNIQPKRGGGGGRYSGPEYLDDRGVNNLIDHLVDVGRKKGVRVNENPCYVGTETGFRGTDKLFGDLKARYPNLQLIVVVLPVSGDDYYEEVKHCGDVVHGITTQCIKVEQASSDFSDWRKRETLVNLWLKINAKLGGTTCILDWGVKSPIFHRPVIIFGADVTHPGAGDKSNSSIAAVVASKDFYPALYNAEVRVQKHRQEIIEDLQEMVKILLKKSRASTGAIPEKIIFYRDGVGESQFQEVLMKELSAIQNACRELKEDYTPAITFILVIKRHHIKICPSNKEDQRGKNKNVPA</sequence>
<dbReference type="Pfam" id="PF08699">
    <property type="entry name" value="ArgoL1"/>
    <property type="match status" value="1"/>
</dbReference>
<feature type="compositionally biased region" description="Polar residues" evidence="1">
    <location>
        <begin position="666"/>
        <end position="675"/>
    </location>
</feature>
<dbReference type="InterPro" id="IPR036085">
    <property type="entry name" value="PAZ_dom_sf"/>
</dbReference>
<feature type="domain" description="PAZ" evidence="2">
    <location>
        <begin position="900"/>
        <end position="1006"/>
    </location>
</feature>
<dbReference type="InterPro" id="IPR012337">
    <property type="entry name" value="RNaseH-like_sf"/>
</dbReference>
<feature type="compositionally biased region" description="Low complexity" evidence="1">
    <location>
        <begin position="130"/>
        <end position="179"/>
    </location>
</feature>
<evidence type="ECO:0000256" key="1">
    <source>
        <dbReference type="SAM" id="MobiDB-lite"/>
    </source>
</evidence>
<dbReference type="Pfam" id="PF16486">
    <property type="entry name" value="ArgoN"/>
    <property type="match status" value="1"/>
</dbReference>
<evidence type="ECO:0000313" key="4">
    <source>
        <dbReference type="EMBL" id="CAB4019638.1"/>
    </source>
</evidence>
<feature type="compositionally biased region" description="Polar residues" evidence="1">
    <location>
        <begin position="222"/>
        <end position="231"/>
    </location>
</feature>
<dbReference type="InterPro" id="IPR014811">
    <property type="entry name" value="ArgoL1"/>
</dbReference>
<dbReference type="InterPro" id="IPR003165">
    <property type="entry name" value="Piwi"/>
</dbReference>
<dbReference type="Proteomes" id="UP001152795">
    <property type="component" value="Unassembled WGS sequence"/>
</dbReference>
<feature type="compositionally biased region" description="Polar residues" evidence="1">
    <location>
        <begin position="180"/>
        <end position="198"/>
    </location>
</feature>
<comment type="caution">
    <text evidence="4">The sequence shown here is derived from an EMBL/GenBank/DDBJ whole genome shotgun (WGS) entry which is preliminary data.</text>
</comment>
<feature type="compositionally biased region" description="Low complexity" evidence="1">
    <location>
        <begin position="467"/>
        <end position="487"/>
    </location>
</feature>
<dbReference type="Pfam" id="PF02170">
    <property type="entry name" value="PAZ"/>
    <property type="match status" value="1"/>
</dbReference>
<dbReference type="CDD" id="cd02846">
    <property type="entry name" value="PAZ_argonaute_like"/>
    <property type="match status" value="1"/>
</dbReference>
<dbReference type="InterPro" id="IPR036397">
    <property type="entry name" value="RNaseH_sf"/>
</dbReference>
<dbReference type="InterPro" id="IPR003100">
    <property type="entry name" value="PAZ_dom"/>
</dbReference>
<dbReference type="SMART" id="SM01163">
    <property type="entry name" value="DUF1785"/>
    <property type="match status" value="1"/>
</dbReference>
<feature type="non-terminal residue" evidence="4">
    <location>
        <position position="1412"/>
    </location>
</feature>
<dbReference type="EMBL" id="CACRXK020010561">
    <property type="protein sequence ID" value="CAB4019638.1"/>
    <property type="molecule type" value="Genomic_DNA"/>
</dbReference>
<dbReference type="PANTHER" id="PTHR22891">
    <property type="entry name" value="EUKARYOTIC TRANSLATION INITIATION FACTOR 2C"/>
    <property type="match status" value="1"/>
</dbReference>
<dbReference type="SUPFAM" id="SSF101690">
    <property type="entry name" value="PAZ domain"/>
    <property type="match status" value="1"/>
</dbReference>
<dbReference type="Gene3D" id="2.170.260.10">
    <property type="entry name" value="paz domain"/>
    <property type="match status" value="1"/>
</dbReference>
<dbReference type="Pfam" id="PF02171">
    <property type="entry name" value="Piwi"/>
    <property type="match status" value="1"/>
</dbReference>
<reference evidence="4" key="1">
    <citation type="submission" date="2020-04" db="EMBL/GenBank/DDBJ databases">
        <authorList>
            <person name="Alioto T."/>
            <person name="Alioto T."/>
            <person name="Gomez Garrido J."/>
        </authorList>
    </citation>
    <scope>NUCLEOTIDE SEQUENCE</scope>
    <source>
        <strain evidence="4">A484AB</strain>
    </source>
</reference>
<feature type="compositionally biased region" description="Low complexity" evidence="1">
    <location>
        <begin position="95"/>
        <end position="112"/>
    </location>
</feature>
<feature type="compositionally biased region" description="Low complexity" evidence="1">
    <location>
        <begin position="543"/>
        <end position="561"/>
    </location>
</feature>
<dbReference type="InterPro" id="IPR032474">
    <property type="entry name" value="Argonaute_N"/>
</dbReference>
<feature type="region of interest" description="Disordered" evidence="1">
    <location>
        <begin position="1"/>
        <end position="701"/>
    </location>
</feature>
<feature type="compositionally biased region" description="Polar residues" evidence="1">
    <location>
        <begin position="386"/>
        <end position="395"/>
    </location>
</feature>
<feature type="compositionally biased region" description="Basic residues" evidence="1">
    <location>
        <begin position="512"/>
        <end position="525"/>
    </location>
</feature>